<accession>A0ACA9SVA2</accession>
<feature type="non-terminal residue" evidence="1">
    <location>
        <position position="1"/>
    </location>
</feature>
<sequence length="39" mass="4374">KELPINEDNDEAFDICSIRCMIFLDSRSSLIKADGVLDS</sequence>
<organism evidence="1 2">
    <name type="scientific">Racocetra persica</name>
    <dbReference type="NCBI Taxonomy" id="160502"/>
    <lineage>
        <taxon>Eukaryota</taxon>
        <taxon>Fungi</taxon>
        <taxon>Fungi incertae sedis</taxon>
        <taxon>Mucoromycota</taxon>
        <taxon>Glomeromycotina</taxon>
        <taxon>Glomeromycetes</taxon>
        <taxon>Diversisporales</taxon>
        <taxon>Gigasporaceae</taxon>
        <taxon>Racocetra</taxon>
    </lineage>
</organism>
<comment type="caution">
    <text evidence="1">The sequence shown here is derived from an EMBL/GenBank/DDBJ whole genome shotgun (WGS) entry which is preliminary data.</text>
</comment>
<gene>
    <name evidence="1" type="ORF">RPERSI_LOCUS34918</name>
</gene>
<proteinExistence type="predicted"/>
<name>A0ACA9SVA2_9GLOM</name>
<evidence type="ECO:0000313" key="2">
    <source>
        <dbReference type="Proteomes" id="UP000789920"/>
    </source>
</evidence>
<reference evidence="1" key="1">
    <citation type="submission" date="2021-06" db="EMBL/GenBank/DDBJ databases">
        <authorList>
            <person name="Kallberg Y."/>
            <person name="Tangrot J."/>
            <person name="Rosling A."/>
        </authorList>
    </citation>
    <scope>NUCLEOTIDE SEQUENCE</scope>
    <source>
        <strain evidence="1">MA461A</strain>
    </source>
</reference>
<keyword evidence="2" id="KW-1185">Reference proteome</keyword>
<dbReference type="Proteomes" id="UP000789920">
    <property type="component" value="Unassembled WGS sequence"/>
</dbReference>
<protein>
    <submittedName>
        <fullName evidence="1">11134_t:CDS:1</fullName>
    </submittedName>
</protein>
<evidence type="ECO:0000313" key="1">
    <source>
        <dbReference type="EMBL" id="CAG8848029.1"/>
    </source>
</evidence>
<dbReference type="EMBL" id="CAJVQC010158824">
    <property type="protein sequence ID" value="CAG8848029.1"/>
    <property type="molecule type" value="Genomic_DNA"/>
</dbReference>